<sequence>MFYVYVYRKKLQDFDKVRKVLFMYGPYRTKTTAKFALRRRGWKEEGNSGTWFSASSLENGSFALIRVARSGIGLKSWRKWKWK</sequence>
<name>A0A1G2F5L6_9BACT</name>
<gene>
    <name evidence="1" type="ORF">A2V69_01945</name>
</gene>
<dbReference type="EMBL" id="MHMT01000001">
    <property type="protein sequence ID" value="OGZ33273.1"/>
    <property type="molecule type" value="Genomic_DNA"/>
</dbReference>
<accession>A0A1G2F5L6</accession>
<organism evidence="1 2">
    <name type="scientific">Candidatus Portnoybacteria bacterium RBG_13_40_8</name>
    <dbReference type="NCBI Taxonomy" id="1801990"/>
    <lineage>
        <taxon>Bacteria</taxon>
        <taxon>Candidatus Portnoyibacteriota</taxon>
    </lineage>
</organism>
<reference evidence="1 2" key="1">
    <citation type="journal article" date="2016" name="Nat. Commun.">
        <title>Thousands of microbial genomes shed light on interconnected biogeochemical processes in an aquifer system.</title>
        <authorList>
            <person name="Anantharaman K."/>
            <person name="Brown C.T."/>
            <person name="Hug L.A."/>
            <person name="Sharon I."/>
            <person name="Castelle C.J."/>
            <person name="Probst A.J."/>
            <person name="Thomas B.C."/>
            <person name="Singh A."/>
            <person name="Wilkins M.J."/>
            <person name="Karaoz U."/>
            <person name="Brodie E.L."/>
            <person name="Williams K.H."/>
            <person name="Hubbard S.S."/>
            <person name="Banfield J.F."/>
        </authorList>
    </citation>
    <scope>NUCLEOTIDE SEQUENCE [LARGE SCALE GENOMIC DNA]</scope>
</reference>
<proteinExistence type="predicted"/>
<comment type="caution">
    <text evidence="1">The sequence shown here is derived from an EMBL/GenBank/DDBJ whole genome shotgun (WGS) entry which is preliminary data.</text>
</comment>
<dbReference type="Proteomes" id="UP000177810">
    <property type="component" value="Unassembled WGS sequence"/>
</dbReference>
<evidence type="ECO:0000313" key="2">
    <source>
        <dbReference type="Proteomes" id="UP000177810"/>
    </source>
</evidence>
<dbReference type="STRING" id="1801990.A2V69_01945"/>
<protein>
    <submittedName>
        <fullName evidence="1">Uncharacterized protein</fullName>
    </submittedName>
</protein>
<evidence type="ECO:0000313" key="1">
    <source>
        <dbReference type="EMBL" id="OGZ33273.1"/>
    </source>
</evidence>
<dbReference type="AlphaFoldDB" id="A0A1G2F5L6"/>